<sequence length="926" mass="102573">MVSLLCNSTAIRLPKPHFSPKPDHAPRPTPRFCTRRARHPPSITAAASGTGSSSNAEPPKRPLLSQQQMRTLFPGGFKRPEIKVPTLVLQLDSDEVLRSEDALDAVDVAVSKWAGIVVLDAGEGSGGRLYEAARALKSVIGERAYLLIAERVDVAAAVGAGGVVLSDQGLPAIVARNMMMESKTESVVLPLVGRTVQTANSALIASNSEGADFLILAMDRDRYAEVLGNSAYRHVKVPIFTMIASLGEGPLFAAATKSLQSGASGLVISLEDIKLFRDDTLDQLLTGYKMNRLMQSELQISNNHEMNLNDGFNGRNGVSGFTKIEDKEKQFIEVEKLVLLEAIAVIRKAAPLMEEVSLLVDAVSRLDDPFLLVIVGEFNSGKSTVINALLGRRYLKEGVIPTTNEITLLCYSEMDYSGQQRCERRPDGQYICYLPAPILKQMNLVDTPGTNVILQRQQRLTEEFVPRADLLFLVISADRPLTESEVSFLRYVQQWKKRVVFVLNKSDLYQNNSELEEATAFIKENVQKLLNTEHVILFPVSARSALKAKLSASLNVEKSYEELLSNDPRWKTSGFHELETFLFSFLDGSTETGIERMRLKLETPIGITDRLLSACDTLVRQECEYARQDLISVKEIISSVKEYAMKIERESHSWRKQTFSLIKTAQARAVKLTESTLQLSNIDLVASYFFKGEKSGSMPATLSIQNEIISPALSGVQRLLGEYLTWLHSSNACEGKRIKETFEKRWPTFVNSRHQVHSEAYELMGKGDEVSLQVVTNFSPSAAAKLFEQEVREVVLGTFGGLGAAGLSASLLTSVLPTTLEDLLALGLCSAGGLLAISNFPTRRKEVADKVKRAALALERELEEAMEKDLLNTLENLERLVELMGRPYQDAAQDRLNRMLEIQDELSNVGKRLRTLQVEIQNLHIA</sequence>
<proteinExistence type="predicted"/>
<comment type="caution">
    <text evidence="1">The sequence shown here is derived from an EMBL/GenBank/DDBJ whole genome shotgun (WGS) entry which is preliminary data.</text>
</comment>
<protein>
    <submittedName>
        <fullName evidence="1">Uncharacterized protein</fullName>
    </submittedName>
</protein>
<evidence type="ECO:0000313" key="2">
    <source>
        <dbReference type="Proteomes" id="UP001234297"/>
    </source>
</evidence>
<reference evidence="1 2" key="1">
    <citation type="journal article" date="2022" name="Hortic Res">
        <title>A haplotype resolved chromosomal level avocado genome allows analysis of novel avocado genes.</title>
        <authorList>
            <person name="Nath O."/>
            <person name="Fletcher S.J."/>
            <person name="Hayward A."/>
            <person name="Shaw L.M."/>
            <person name="Masouleh A.K."/>
            <person name="Furtado A."/>
            <person name="Henry R.J."/>
            <person name="Mitter N."/>
        </authorList>
    </citation>
    <scope>NUCLEOTIDE SEQUENCE [LARGE SCALE GENOMIC DNA]</scope>
    <source>
        <strain evidence="2">cv. Hass</strain>
    </source>
</reference>
<accession>A0ACC2LT94</accession>
<keyword evidence="2" id="KW-1185">Reference proteome</keyword>
<dbReference type="Proteomes" id="UP001234297">
    <property type="component" value="Chromosome 3"/>
</dbReference>
<gene>
    <name evidence="1" type="ORF">MRB53_010912</name>
</gene>
<organism evidence="1 2">
    <name type="scientific">Persea americana</name>
    <name type="common">Avocado</name>
    <dbReference type="NCBI Taxonomy" id="3435"/>
    <lineage>
        <taxon>Eukaryota</taxon>
        <taxon>Viridiplantae</taxon>
        <taxon>Streptophyta</taxon>
        <taxon>Embryophyta</taxon>
        <taxon>Tracheophyta</taxon>
        <taxon>Spermatophyta</taxon>
        <taxon>Magnoliopsida</taxon>
        <taxon>Magnoliidae</taxon>
        <taxon>Laurales</taxon>
        <taxon>Lauraceae</taxon>
        <taxon>Persea</taxon>
    </lineage>
</organism>
<name>A0ACC2LT94_PERAE</name>
<dbReference type="EMBL" id="CM056811">
    <property type="protein sequence ID" value="KAJ8636645.1"/>
    <property type="molecule type" value="Genomic_DNA"/>
</dbReference>
<evidence type="ECO:0000313" key="1">
    <source>
        <dbReference type="EMBL" id="KAJ8636645.1"/>
    </source>
</evidence>